<feature type="domain" description="CobB/CobQ-like glutamine amidotransferase" evidence="9">
    <location>
        <begin position="244"/>
        <end position="439"/>
    </location>
</feature>
<dbReference type="Pfam" id="PF07685">
    <property type="entry name" value="GATase_3"/>
    <property type="match status" value="1"/>
</dbReference>
<comment type="function">
    <text evidence="7">Catalyzes the ATP-dependent amidation of the two carboxylate groups at positions a and c of cobyrinate, using either L-glutamine or ammonia as the nitrogen source.</text>
</comment>
<comment type="domain">
    <text evidence="7">Comprises of two domains. The C-terminal domain contains the binding site for glutamine and catalyzes the hydrolysis of this substrate to glutamate and ammonia. The N-terminal domain is anticipated to bind ATP and cobyrinate and catalyzes the ultimate synthesis of the diamide product. The ammonia produced via the glutaminase domain is probably translocated to the adjacent domain via a molecular tunnel, where it reacts with an activated intermediate.</text>
</comment>
<evidence type="ECO:0000256" key="1">
    <source>
        <dbReference type="ARBA" id="ARBA00001946"/>
    </source>
</evidence>
<dbReference type="eggNOG" id="COG1797">
    <property type="taxonomic scope" value="Bacteria"/>
</dbReference>
<comment type="pathway">
    <text evidence="7">Cofactor biosynthesis; adenosylcobalamin biosynthesis; cob(II)yrinate a,c-diamide from sirohydrochlorin (anaerobic route): step 10/10.</text>
</comment>
<dbReference type="GO" id="GO:0042242">
    <property type="term" value="F:cobyrinic acid a,c-diamide synthase activity"/>
    <property type="evidence" value="ECO:0007669"/>
    <property type="project" value="UniProtKB-UniRule"/>
</dbReference>
<comment type="catalytic activity">
    <reaction evidence="7">
        <text>cob(II)yrinate + 2 L-glutamine + 2 ATP + 2 H2O = cob(II)yrinate a,c diamide + 2 L-glutamate + 2 ADP + 2 phosphate + 2 H(+)</text>
        <dbReference type="Rhea" id="RHEA:26289"/>
        <dbReference type="ChEBI" id="CHEBI:15377"/>
        <dbReference type="ChEBI" id="CHEBI:15378"/>
        <dbReference type="ChEBI" id="CHEBI:29985"/>
        <dbReference type="ChEBI" id="CHEBI:30616"/>
        <dbReference type="ChEBI" id="CHEBI:43474"/>
        <dbReference type="ChEBI" id="CHEBI:58359"/>
        <dbReference type="ChEBI" id="CHEBI:58537"/>
        <dbReference type="ChEBI" id="CHEBI:58894"/>
        <dbReference type="ChEBI" id="CHEBI:456216"/>
        <dbReference type="EC" id="6.3.5.11"/>
    </reaction>
</comment>
<dbReference type="HAMAP" id="MF_00027">
    <property type="entry name" value="CobB_CbiA"/>
    <property type="match status" value="1"/>
</dbReference>
<dbReference type="NCBIfam" id="TIGR00379">
    <property type="entry name" value="cobB"/>
    <property type="match status" value="1"/>
</dbReference>
<evidence type="ECO:0000256" key="5">
    <source>
        <dbReference type="ARBA" id="ARBA00022842"/>
    </source>
</evidence>
<dbReference type="CDD" id="cd05388">
    <property type="entry name" value="CobB_N"/>
    <property type="match status" value="1"/>
</dbReference>
<evidence type="ECO:0000256" key="7">
    <source>
        <dbReference type="HAMAP-Rule" id="MF_00027"/>
    </source>
</evidence>
<evidence type="ECO:0000313" key="10">
    <source>
        <dbReference type="EMBL" id="KRL56171.1"/>
    </source>
</evidence>
<dbReference type="OrthoDB" id="9764035at2"/>
<dbReference type="InterPro" id="IPR002586">
    <property type="entry name" value="CobQ/CobB/MinD/ParA_Nub-bd_dom"/>
</dbReference>
<evidence type="ECO:0000313" key="11">
    <source>
        <dbReference type="Proteomes" id="UP000051999"/>
    </source>
</evidence>
<comment type="cofactor">
    <cofactor evidence="1 7">
        <name>Mg(2+)</name>
        <dbReference type="ChEBI" id="CHEBI:18420"/>
    </cofactor>
</comment>
<dbReference type="Pfam" id="PF01656">
    <property type="entry name" value="CbiA"/>
    <property type="match status" value="1"/>
</dbReference>
<dbReference type="InterPro" id="IPR027417">
    <property type="entry name" value="P-loop_NTPase"/>
</dbReference>
<dbReference type="PATRIC" id="fig|1114972.6.peg.2263"/>
<keyword evidence="5 7" id="KW-0460">Magnesium</keyword>
<keyword evidence="7" id="KW-0169">Cobalamin biosynthesis</keyword>
<keyword evidence="4 7" id="KW-0067">ATP-binding</keyword>
<keyword evidence="2 7" id="KW-0436">Ligase</keyword>
<feature type="site" description="Increases nucleophilicity of active site Cys" evidence="7">
    <location>
        <position position="433"/>
    </location>
</feature>
<keyword evidence="3 7" id="KW-0547">Nucleotide-binding</keyword>
<keyword evidence="6 7" id="KW-0315">Glutamine amidotransferase</keyword>
<evidence type="ECO:0000256" key="3">
    <source>
        <dbReference type="ARBA" id="ARBA00022741"/>
    </source>
</evidence>
<dbReference type="RefSeq" id="WP_017262880.1">
    <property type="nucleotide sequence ID" value="NZ_AUAW01000006.1"/>
</dbReference>
<dbReference type="EC" id="6.3.5.11" evidence="7"/>
<dbReference type="AlphaFoldDB" id="A0A0R1RS82"/>
<dbReference type="PANTHER" id="PTHR43873:SF1">
    <property type="entry name" value="COBYRINATE A,C-DIAMIDE SYNTHASE"/>
    <property type="match status" value="1"/>
</dbReference>
<feature type="domain" description="CobQ/CobB/MinD/ParA nucleotide binding" evidence="8">
    <location>
        <begin position="5"/>
        <end position="189"/>
    </location>
</feature>
<accession>A0A0R1RS82</accession>
<dbReference type="InterPro" id="IPR004484">
    <property type="entry name" value="CbiA/CobB_synth"/>
</dbReference>
<dbReference type="Gene3D" id="3.40.50.880">
    <property type="match status" value="1"/>
</dbReference>
<dbReference type="SUPFAM" id="SSF52540">
    <property type="entry name" value="P-loop containing nucleoside triphosphate hydrolases"/>
    <property type="match status" value="1"/>
</dbReference>
<dbReference type="InterPro" id="IPR029062">
    <property type="entry name" value="Class_I_gatase-like"/>
</dbReference>
<dbReference type="GO" id="GO:0005524">
    <property type="term" value="F:ATP binding"/>
    <property type="evidence" value="ECO:0007669"/>
    <property type="project" value="UniProtKB-UniRule"/>
</dbReference>
<evidence type="ECO:0000256" key="4">
    <source>
        <dbReference type="ARBA" id="ARBA00022840"/>
    </source>
</evidence>
<dbReference type="CDD" id="cd03130">
    <property type="entry name" value="GATase1_CobB"/>
    <property type="match status" value="1"/>
</dbReference>
<dbReference type="Gene3D" id="3.40.50.300">
    <property type="entry name" value="P-loop containing nucleotide triphosphate hydrolases"/>
    <property type="match status" value="1"/>
</dbReference>
<evidence type="ECO:0000259" key="8">
    <source>
        <dbReference type="Pfam" id="PF01656"/>
    </source>
</evidence>
<dbReference type="PANTHER" id="PTHR43873">
    <property type="entry name" value="COBYRINATE A,C-DIAMIDE SYNTHASE"/>
    <property type="match status" value="1"/>
</dbReference>
<proteinExistence type="inferred from homology"/>
<dbReference type="PROSITE" id="PS51274">
    <property type="entry name" value="GATASE_COBBQ"/>
    <property type="match status" value="1"/>
</dbReference>
<dbReference type="UniPathway" id="UPA00148">
    <property type="reaction ID" value="UER00231"/>
</dbReference>
<reference evidence="10 11" key="1">
    <citation type="journal article" date="2015" name="Genome Announc.">
        <title>Expanding the biotechnology potential of lactobacilli through comparative genomics of 213 strains and associated genera.</title>
        <authorList>
            <person name="Sun Z."/>
            <person name="Harris H.M."/>
            <person name="McCann A."/>
            <person name="Guo C."/>
            <person name="Argimon S."/>
            <person name="Zhang W."/>
            <person name="Yang X."/>
            <person name="Jeffery I.B."/>
            <person name="Cooney J.C."/>
            <person name="Kagawa T.F."/>
            <person name="Liu W."/>
            <person name="Song Y."/>
            <person name="Salvetti E."/>
            <person name="Wrobel A."/>
            <person name="Rasinkangas P."/>
            <person name="Parkhill J."/>
            <person name="Rea M.C."/>
            <person name="O'Sullivan O."/>
            <person name="Ritari J."/>
            <person name="Douillard F.P."/>
            <person name="Paul Ross R."/>
            <person name="Yang R."/>
            <person name="Briner A.E."/>
            <person name="Felis G.E."/>
            <person name="de Vos W.M."/>
            <person name="Barrangou R."/>
            <person name="Klaenhammer T.R."/>
            <person name="Caufield P.W."/>
            <person name="Cui Y."/>
            <person name="Zhang H."/>
            <person name="O'Toole P.W."/>
        </authorList>
    </citation>
    <scope>NUCLEOTIDE SEQUENCE [LARGE SCALE GENOMIC DNA]</scope>
    <source>
        <strain evidence="10 11">DSM 15814</strain>
    </source>
</reference>
<evidence type="ECO:0000259" key="9">
    <source>
        <dbReference type="Pfam" id="PF07685"/>
    </source>
</evidence>
<comment type="caution">
    <text evidence="10">The sequence shown here is derived from an EMBL/GenBank/DDBJ whole genome shotgun (WGS) entry which is preliminary data.</text>
</comment>
<organism evidence="10 11">
    <name type="scientific">Furfurilactobacillus rossiae DSM 15814</name>
    <dbReference type="NCBI Taxonomy" id="1114972"/>
    <lineage>
        <taxon>Bacteria</taxon>
        <taxon>Bacillati</taxon>
        <taxon>Bacillota</taxon>
        <taxon>Bacilli</taxon>
        <taxon>Lactobacillales</taxon>
        <taxon>Lactobacillaceae</taxon>
        <taxon>Furfurilactobacillus</taxon>
    </lineage>
</organism>
<sequence>MKKLLIAGTTSGSGKTTITLGLLKVLSETHQVQAYKIGPDYVDTKFHTRITGRPSRNIDSFLTPDDPTLNYLFTENTQDVDFGIVEGVMGLYDGLGSDKDAFSTSSIAKKMNLPVVLVIDAHGISTSAAALVKGYLDFDPKVNICGVIVNNVMGVSHYELVKAAIDRYVKIPVLGYLPHNAAVSLPSRQLGLVPDDEVMQVDQKINKVAEEMKAHVDISLIEHLARDDQRVIESPVTPKTSSLTVGIAKDDAFNFYYADNLSLLKQSGIRLVPFSPIKDAHLPDVDVLYFGGGYPEEFAEQLSKNQSMLKDVRQFSLAGKPIYAECGGLMYLGQHLMVGEKNYDMVGVLDGNSEMTSRLKRFGYCYAESLKTNQLAAVNGTVVGHEFHHSVFTVNDEDQLKPVLKMTKVRDQQVVSEWTGGFQVRNTFASYLHIHFYQNKTLFNRLVTQWEAAIHAD</sequence>
<protein>
    <recommendedName>
        <fullName evidence="7">Cobyrinate a,c-diamide synthase</fullName>
        <ecNumber evidence="7">6.3.5.11</ecNumber>
    </recommendedName>
    <alternativeName>
        <fullName evidence="7">Cobyrinic acid a,c-diamide synthetase</fullName>
    </alternativeName>
</protein>
<dbReference type="EMBL" id="AZFF01000005">
    <property type="protein sequence ID" value="KRL56171.1"/>
    <property type="molecule type" value="Genomic_DNA"/>
</dbReference>
<dbReference type="Proteomes" id="UP000051999">
    <property type="component" value="Unassembled WGS sequence"/>
</dbReference>
<dbReference type="GO" id="GO:0009236">
    <property type="term" value="P:cobalamin biosynthetic process"/>
    <property type="evidence" value="ECO:0007669"/>
    <property type="project" value="UniProtKB-UniRule"/>
</dbReference>
<comment type="similarity">
    <text evidence="7">Belongs to the CobB/CbiA family.</text>
</comment>
<name>A0A0R1RS82_9LACO</name>
<evidence type="ECO:0000256" key="2">
    <source>
        <dbReference type="ARBA" id="ARBA00022598"/>
    </source>
</evidence>
<evidence type="ECO:0000256" key="6">
    <source>
        <dbReference type="ARBA" id="ARBA00022962"/>
    </source>
</evidence>
<gene>
    <name evidence="7" type="primary">cbiA</name>
    <name evidence="10" type="ORF">FD35_GL002212</name>
</gene>
<dbReference type="NCBIfam" id="NF002204">
    <property type="entry name" value="PRK01077.1"/>
    <property type="match status" value="1"/>
</dbReference>
<keyword evidence="11" id="KW-1185">Reference proteome</keyword>
<dbReference type="SUPFAM" id="SSF52317">
    <property type="entry name" value="Class I glutamine amidotransferase-like"/>
    <property type="match status" value="1"/>
</dbReference>
<comment type="miscellaneous">
    <text evidence="7">The a and c carboxylates of cobyrinate are activated for nucleophilic attack via formation of a phosphorylated intermediate by ATP. CbiA catalyzes first the amidation of the c-carboxylate, and then that of the a-carboxylate.</text>
</comment>
<feature type="active site" description="Nucleophile" evidence="7">
    <location>
        <position position="326"/>
    </location>
</feature>
<dbReference type="InterPro" id="IPR011698">
    <property type="entry name" value="GATase_3"/>
</dbReference>
<dbReference type="STRING" id="1114972.FD35_GL002212"/>